<sequence>MKSGSKDKYGGILSQWENEWKTPRIDAQDEPLSTGLAHHGALLSEQSRLTKTKATDCSWQKKKRPKSDPNGKRG</sequence>
<keyword evidence="2" id="KW-1185">Reference proteome</keyword>
<protein>
    <submittedName>
        <fullName evidence="3">Uncharacterized protein</fullName>
    </submittedName>
</protein>
<proteinExistence type="predicted"/>
<organism evidence="2 3">
    <name type="scientific">Steinernema glaseri</name>
    <dbReference type="NCBI Taxonomy" id="37863"/>
    <lineage>
        <taxon>Eukaryota</taxon>
        <taxon>Metazoa</taxon>
        <taxon>Ecdysozoa</taxon>
        <taxon>Nematoda</taxon>
        <taxon>Chromadorea</taxon>
        <taxon>Rhabditida</taxon>
        <taxon>Tylenchina</taxon>
        <taxon>Panagrolaimomorpha</taxon>
        <taxon>Strongyloidoidea</taxon>
        <taxon>Steinernematidae</taxon>
        <taxon>Steinernema</taxon>
    </lineage>
</organism>
<evidence type="ECO:0000313" key="3">
    <source>
        <dbReference type="WBParaSite" id="L893_g17746.t1"/>
    </source>
</evidence>
<feature type="region of interest" description="Disordered" evidence="1">
    <location>
        <begin position="17"/>
        <end position="74"/>
    </location>
</feature>
<accession>A0A1I7YM56</accession>
<reference evidence="3" key="1">
    <citation type="submission" date="2016-11" db="UniProtKB">
        <authorList>
            <consortium name="WormBaseParasite"/>
        </authorList>
    </citation>
    <scope>IDENTIFICATION</scope>
</reference>
<dbReference type="Proteomes" id="UP000095287">
    <property type="component" value="Unplaced"/>
</dbReference>
<name>A0A1I7YM56_9BILA</name>
<feature type="compositionally biased region" description="Basic and acidic residues" evidence="1">
    <location>
        <begin position="18"/>
        <end position="27"/>
    </location>
</feature>
<evidence type="ECO:0000256" key="1">
    <source>
        <dbReference type="SAM" id="MobiDB-lite"/>
    </source>
</evidence>
<dbReference type="AlphaFoldDB" id="A0A1I7YM56"/>
<dbReference type="WBParaSite" id="L893_g17746.t1">
    <property type="protein sequence ID" value="L893_g17746.t1"/>
    <property type="gene ID" value="L893_g17746"/>
</dbReference>
<evidence type="ECO:0000313" key="2">
    <source>
        <dbReference type="Proteomes" id="UP000095287"/>
    </source>
</evidence>